<evidence type="ECO:0000259" key="3">
    <source>
        <dbReference type="Pfam" id="PF14363"/>
    </source>
</evidence>
<dbReference type="SUPFAM" id="SSF56801">
    <property type="entry name" value="Acetyl-CoA synthetase-like"/>
    <property type="match status" value="1"/>
</dbReference>
<dbReference type="Pfam" id="PF14363">
    <property type="entry name" value="AAA_assoc"/>
    <property type="match status" value="1"/>
</dbReference>
<evidence type="ECO:0000313" key="5">
    <source>
        <dbReference type="Proteomes" id="UP000826656"/>
    </source>
</evidence>
<organism evidence="4 5">
    <name type="scientific">Solanum tuberosum</name>
    <name type="common">Potato</name>
    <dbReference type="NCBI Taxonomy" id="4113"/>
    <lineage>
        <taxon>Eukaryota</taxon>
        <taxon>Viridiplantae</taxon>
        <taxon>Streptophyta</taxon>
        <taxon>Embryophyta</taxon>
        <taxon>Tracheophyta</taxon>
        <taxon>Spermatophyta</taxon>
        <taxon>Magnoliopsida</taxon>
        <taxon>eudicotyledons</taxon>
        <taxon>Gunneridae</taxon>
        <taxon>Pentapetalae</taxon>
        <taxon>asterids</taxon>
        <taxon>lamiids</taxon>
        <taxon>Solanales</taxon>
        <taxon>Solanaceae</taxon>
        <taxon>Solanoideae</taxon>
        <taxon>Solaneae</taxon>
        <taxon>Solanum</taxon>
    </lineage>
</organism>
<dbReference type="InterPro" id="IPR050747">
    <property type="entry name" value="Mitochondrial_chaperone_BCS1"/>
</dbReference>
<comment type="caution">
    <text evidence="4">The sequence shown here is derived from an EMBL/GenBank/DDBJ whole genome shotgun (WGS) entry which is preliminary data.</text>
</comment>
<gene>
    <name evidence="4" type="ORF">KY290_014221</name>
</gene>
<keyword evidence="2" id="KW-0812">Transmembrane</keyword>
<keyword evidence="2" id="KW-1133">Transmembrane helix</keyword>
<proteinExistence type="predicted"/>
<accession>A0ABQ7VPN3</accession>
<evidence type="ECO:0000313" key="4">
    <source>
        <dbReference type="EMBL" id="KAH0770240.1"/>
    </source>
</evidence>
<keyword evidence="2" id="KW-0472">Membrane</keyword>
<evidence type="ECO:0000256" key="1">
    <source>
        <dbReference type="ARBA" id="ARBA00022801"/>
    </source>
</evidence>
<protein>
    <recommendedName>
        <fullName evidence="3">AAA-type ATPase N-terminal domain-containing protein</fullName>
    </recommendedName>
</protein>
<feature type="transmembrane region" description="Helical" evidence="2">
    <location>
        <begin position="77"/>
        <end position="95"/>
    </location>
</feature>
<reference evidence="4 5" key="1">
    <citation type="journal article" date="2021" name="bioRxiv">
        <title>Chromosome-scale and haplotype-resolved genome assembly of a tetraploid potato cultivar.</title>
        <authorList>
            <person name="Sun H."/>
            <person name="Jiao W.-B."/>
            <person name="Krause K."/>
            <person name="Campoy J.A."/>
            <person name="Goel M."/>
            <person name="Folz-Donahue K."/>
            <person name="Kukat C."/>
            <person name="Huettel B."/>
            <person name="Schneeberger K."/>
        </authorList>
    </citation>
    <scope>NUCLEOTIDE SEQUENCE [LARGE SCALE GENOMIC DNA]</scope>
    <source>
        <strain evidence="4">SolTubOtavaFocal</strain>
        <tissue evidence="4">Leaves</tissue>
    </source>
</reference>
<name>A0ABQ7VPN3_SOLTU</name>
<feature type="domain" description="AAA-type ATPase N-terminal" evidence="3">
    <location>
        <begin position="101"/>
        <end position="164"/>
    </location>
</feature>
<dbReference type="PANTHER" id="PTHR23070">
    <property type="entry name" value="BCS1 AAA-TYPE ATPASE"/>
    <property type="match status" value="1"/>
</dbReference>
<dbReference type="InterPro" id="IPR025753">
    <property type="entry name" value="AAA_N_dom"/>
</dbReference>
<keyword evidence="5" id="KW-1185">Reference proteome</keyword>
<evidence type="ECO:0000256" key="2">
    <source>
        <dbReference type="SAM" id="Phobius"/>
    </source>
</evidence>
<dbReference type="Proteomes" id="UP000826656">
    <property type="component" value="Unassembled WGS sequence"/>
</dbReference>
<sequence length="254" mass="29161">MANYSKSHICQCLSRLSTARRSSTLMIIGERRNTGMKFVGGDLGLAHGLIQLGLKPGDVVAISALNSERIMMMMQDVWNQLGPAIATIMFAWTMYQNYFPHELRGHLRSKAYVAIERYLSKNSSIQAKRLKASVVKDGQSLVLSMDDHEEVTDDYEGAKVWWISSLKEANRPTLAWYAKEDDNRYFKLKFHRKNRDLLTISYLKYVLDEGKAISVRERQRKLYTNNKGSDGGFGGYNRRMWSQVVFEHPSTFDT</sequence>
<dbReference type="EMBL" id="JAIVGD010000011">
    <property type="protein sequence ID" value="KAH0770240.1"/>
    <property type="molecule type" value="Genomic_DNA"/>
</dbReference>
<keyword evidence="1" id="KW-0378">Hydrolase</keyword>